<dbReference type="EMBL" id="JADIND010000092">
    <property type="protein sequence ID" value="MBO8430606.1"/>
    <property type="molecule type" value="Genomic_DNA"/>
</dbReference>
<keyword evidence="1" id="KW-0732">Signal</keyword>
<accession>A0A9D9DQD8</accession>
<dbReference type="AlphaFoldDB" id="A0A9D9DQD8"/>
<dbReference type="Proteomes" id="UP000823632">
    <property type="component" value="Unassembled WGS sequence"/>
</dbReference>
<protein>
    <submittedName>
        <fullName evidence="2">Uncharacterized protein</fullName>
    </submittedName>
</protein>
<organism evidence="2 3">
    <name type="scientific">Candidatus Scatousia excrementipullorum</name>
    <dbReference type="NCBI Taxonomy" id="2840936"/>
    <lineage>
        <taxon>Bacteria</taxon>
        <taxon>Candidatus Scatousia</taxon>
    </lineage>
</organism>
<evidence type="ECO:0000256" key="1">
    <source>
        <dbReference type="SAM" id="SignalP"/>
    </source>
</evidence>
<name>A0A9D9DQD8_9BACT</name>
<feature type="chain" id="PRO_5039249447" evidence="1">
    <location>
        <begin position="20"/>
        <end position="217"/>
    </location>
</feature>
<proteinExistence type="predicted"/>
<reference evidence="2" key="1">
    <citation type="submission" date="2020-10" db="EMBL/GenBank/DDBJ databases">
        <authorList>
            <person name="Gilroy R."/>
        </authorList>
    </citation>
    <scope>NUCLEOTIDE SEQUENCE</scope>
    <source>
        <strain evidence="2">10192</strain>
    </source>
</reference>
<gene>
    <name evidence="2" type="ORF">IAC76_04400</name>
</gene>
<evidence type="ECO:0000313" key="3">
    <source>
        <dbReference type="Proteomes" id="UP000823632"/>
    </source>
</evidence>
<comment type="caution">
    <text evidence="2">The sequence shown here is derived from an EMBL/GenBank/DDBJ whole genome shotgun (WGS) entry which is preliminary data.</text>
</comment>
<feature type="signal peptide" evidence="1">
    <location>
        <begin position="1"/>
        <end position="19"/>
    </location>
</feature>
<sequence length="217" mass="25310">MKKILLVLSLVFFAGTAQAYNYPEAIQGYLDVNQQVTYSSTGKTWSRLPQNNAISFTKHMTVGTGGFSEFLNQKKYYDTNTTIEFFDGNKLIGYNQHLLKFFELGFDGNQITRRELTVPEIQKLFPNTEIIKVSDFKNDKITVRKPFFKHKTFLLVNDTDRDFYKYSYEKFGNGTELIKSVIDVKRPRKIVFSHFGSRDELFPTLTIRIRNSIFCKK</sequence>
<evidence type="ECO:0000313" key="2">
    <source>
        <dbReference type="EMBL" id="MBO8430606.1"/>
    </source>
</evidence>
<reference evidence="2" key="2">
    <citation type="journal article" date="2021" name="PeerJ">
        <title>Extensive microbial diversity within the chicken gut microbiome revealed by metagenomics and culture.</title>
        <authorList>
            <person name="Gilroy R."/>
            <person name="Ravi A."/>
            <person name="Getino M."/>
            <person name="Pursley I."/>
            <person name="Horton D.L."/>
            <person name="Alikhan N.F."/>
            <person name="Baker D."/>
            <person name="Gharbi K."/>
            <person name="Hall N."/>
            <person name="Watson M."/>
            <person name="Adriaenssens E.M."/>
            <person name="Foster-Nyarko E."/>
            <person name="Jarju S."/>
            <person name="Secka A."/>
            <person name="Antonio M."/>
            <person name="Oren A."/>
            <person name="Chaudhuri R.R."/>
            <person name="La Ragione R."/>
            <person name="Hildebrand F."/>
            <person name="Pallen M.J."/>
        </authorList>
    </citation>
    <scope>NUCLEOTIDE SEQUENCE</scope>
    <source>
        <strain evidence="2">10192</strain>
    </source>
</reference>